<evidence type="ECO:0000313" key="3">
    <source>
        <dbReference type="EMBL" id="MBB5272170.1"/>
    </source>
</evidence>
<dbReference type="PANTHER" id="PTHR48079">
    <property type="entry name" value="PROTEIN YEEZ"/>
    <property type="match status" value="1"/>
</dbReference>
<dbReference type="EMBL" id="JACHGB010000004">
    <property type="protein sequence ID" value="MBB5272170.1"/>
    <property type="molecule type" value="Genomic_DNA"/>
</dbReference>
<dbReference type="Gene3D" id="3.40.50.720">
    <property type="entry name" value="NAD(P)-binding Rossmann-like Domain"/>
    <property type="match status" value="1"/>
</dbReference>
<dbReference type="InterPro" id="IPR036291">
    <property type="entry name" value="NAD(P)-bd_dom_sf"/>
</dbReference>
<organism evidence="3 4">
    <name type="scientific">Quisquiliibacterium transsilvanicum</name>
    <dbReference type="NCBI Taxonomy" id="1549638"/>
    <lineage>
        <taxon>Bacteria</taxon>
        <taxon>Pseudomonadati</taxon>
        <taxon>Pseudomonadota</taxon>
        <taxon>Betaproteobacteria</taxon>
        <taxon>Burkholderiales</taxon>
        <taxon>Burkholderiaceae</taxon>
        <taxon>Quisquiliibacterium</taxon>
    </lineage>
</organism>
<feature type="compositionally biased region" description="Low complexity" evidence="1">
    <location>
        <begin position="339"/>
        <end position="357"/>
    </location>
</feature>
<dbReference type="InterPro" id="IPR001509">
    <property type="entry name" value="Epimerase_deHydtase"/>
</dbReference>
<dbReference type="SUPFAM" id="SSF51735">
    <property type="entry name" value="NAD(P)-binding Rossmann-fold domains"/>
    <property type="match status" value="1"/>
</dbReference>
<name>A0A7W8M9D5_9BURK</name>
<feature type="domain" description="NAD-dependent epimerase/dehydratase" evidence="2">
    <location>
        <begin position="21"/>
        <end position="224"/>
    </location>
</feature>
<accession>A0A7W8M9D5</accession>
<dbReference type="InterPro" id="IPR051783">
    <property type="entry name" value="NAD(P)-dependent_oxidoreduct"/>
</dbReference>
<comment type="caution">
    <text evidence="3">The sequence shown here is derived from an EMBL/GenBank/DDBJ whole genome shotgun (WGS) entry which is preliminary data.</text>
</comment>
<sequence length="357" mass="37854">MNDRPISSPSSSSNCASAPTVLILGANGRLGTAAVQAFANAGWRVLAQARRLPSMLPTGARALVADIRETGSIAAQAAGARAVLYAVNPVYTRWQQDALPFARAGMDIAQALDATFLMPGNVYNFGESMPALLAESTPQRPSTRKGRIRAAMEAELELRAARGLRGVLLRAGDFFGAAEGTWLDLAIAKSIGAGRLVYPGPLGQPHAWAYLPDLARAFVALAERDDLPRFTRLHFPGHTLTGSQLLEGIGRAARAAGLAPAGEFRVKGMPWGLIRLIGLALPMWREIAEMSYLWRVPHALDGTALREAVGELPGTPLDEALSQALLALPEPRARVQRSAPPAAAQVRGRRGAAADLS</sequence>
<dbReference type="GO" id="GO:0004029">
    <property type="term" value="F:aldehyde dehydrogenase (NAD+) activity"/>
    <property type="evidence" value="ECO:0007669"/>
    <property type="project" value="TreeGrafter"/>
</dbReference>
<dbReference type="RefSeq" id="WP_183967324.1">
    <property type="nucleotide sequence ID" value="NZ_BAABEW010000002.1"/>
</dbReference>
<reference evidence="3 4" key="1">
    <citation type="submission" date="2020-08" db="EMBL/GenBank/DDBJ databases">
        <title>Genomic Encyclopedia of Type Strains, Phase IV (KMG-IV): sequencing the most valuable type-strain genomes for metagenomic binning, comparative biology and taxonomic classification.</title>
        <authorList>
            <person name="Goeker M."/>
        </authorList>
    </citation>
    <scope>NUCLEOTIDE SEQUENCE [LARGE SCALE GENOMIC DNA]</scope>
    <source>
        <strain evidence="3 4">DSM 29781</strain>
    </source>
</reference>
<keyword evidence="4" id="KW-1185">Reference proteome</keyword>
<dbReference type="AlphaFoldDB" id="A0A7W8M9D5"/>
<dbReference type="Pfam" id="PF01370">
    <property type="entry name" value="Epimerase"/>
    <property type="match status" value="1"/>
</dbReference>
<evidence type="ECO:0000259" key="2">
    <source>
        <dbReference type="Pfam" id="PF01370"/>
    </source>
</evidence>
<feature type="region of interest" description="Disordered" evidence="1">
    <location>
        <begin position="333"/>
        <end position="357"/>
    </location>
</feature>
<dbReference type="Proteomes" id="UP000532440">
    <property type="component" value="Unassembled WGS sequence"/>
</dbReference>
<evidence type="ECO:0000256" key="1">
    <source>
        <dbReference type="SAM" id="MobiDB-lite"/>
    </source>
</evidence>
<dbReference type="GO" id="GO:0005737">
    <property type="term" value="C:cytoplasm"/>
    <property type="evidence" value="ECO:0007669"/>
    <property type="project" value="TreeGrafter"/>
</dbReference>
<protein>
    <submittedName>
        <fullName evidence="3">Nucleoside-diphosphate-sugar epimerase</fullName>
    </submittedName>
</protein>
<dbReference type="PANTHER" id="PTHR48079:SF6">
    <property type="entry name" value="NAD(P)-BINDING DOMAIN-CONTAINING PROTEIN-RELATED"/>
    <property type="match status" value="1"/>
</dbReference>
<proteinExistence type="predicted"/>
<evidence type="ECO:0000313" key="4">
    <source>
        <dbReference type="Proteomes" id="UP000532440"/>
    </source>
</evidence>
<gene>
    <name evidence="3" type="ORF">HNQ70_002184</name>
</gene>